<sequence length="48" mass="5776">MLGQYVIPRICLCHCLAVQKTVLMRDFFQKTRKFISEIISYDDFLLFM</sequence>
<protein>
    <submittedName>
        <fullName evidence="1">Uncharacterized protein</fullName>
    </submittedName>
</protein>
<dbReference type="EMBL" id="QKLW01000002">
    <property type="protein sequence ID" value="PYF83090.1"/>
    <property type="molecule type" value="Genomic_DNA"/>
</dbReference>
<keyword evidence="2" id="KW-1185">Reference proteome</keyword>
<dbReference type="AlphaFoldDB" id="A0A318V5J7"/>
<dbReference type="Proteomes" id="UP000247551">
    <property type="component" value="Unassembled WGS sequence"/>
</dbReference>
<evidence type="ECO:0000313" key="2">
    <source>
        <dbReference type="Proteomes" id="UP000247551"/>
    </source>
</evidence>
<comment type="caution">
    <text evidence="1">The sequence shown here is derived from an EMBL/GenBank/DDBJ whole genome shotgun (WGS) entry which is preliminary data.</text>
</comment>
<reference evidence="1 2" key="1">
    <citation type="submission" date="2018-06" db="EMBL/GenBank/DDBJ databases">
        <title>Genomic Encyclopedia of Type Strains, Phase III (KMG-III): the genomes of soil and plant-associated and newly described type strains.</title>
        <authorList>
            <person name="Whitman W."/>
        </authorList>
    </citation>
    <scope>NUCLEOTIDE SEQUENCE [LARGE SCALE GENOMIC DNA]</scope>
    <source>
        <strain evidence="1 2">CECT 7730</strain>
    </source>
</reference>
<name>A0A318V5J7_9GAMM</name>
<gene>
    <name evidence="1" type="ORF">DFP75_102180</name>
</gene>
<organism evidence="1 2">
    <name type="scientific">Marinomonas alcarazii</name>
    <dbReference type="NCBI Taxonomy" id="491949"/>
    <lineage>
        <taxon>Bacteria</taxon>
        <taxon>Pseudomonadati</taxon>
        <taxon>Pseudomonadota</taxon>
        <taxon>Gammaproteobacteria</taxon>
        <taxon>Oceanospirillales</taxon>
        <taxon>Oceanospirillaceae</taxon>
        <taxon>Marinomonas</taxon>
    </lineage>
</organism>
<proteinExistence type="predicted"/>
<accession>A0A318V5J7</accession>
<evidence type="ECO:0000313" key="1">
    <source>
        <dbReference type="EMBL" id="PYF83090.1"/>
    </source>
</evidence>